<dbReference type="AlphaFoldDB" id="A0A8H7Z2Q6"/>
<protein>
    <submittedName>
        <fullName evidence="1">Uncharacterized protein</fullName>
    </submittedName>
</protein>
<proteinExistence type="predicted"/>
<dbReference type="VEuPathDB" id="FungiDB:I7I52_10562"/>
<comment type="caution">
    <text evidence="1">The sequence shown here is derived from an EMBL/GenBank/DDBJ whole genome shotgun (WGS) entry which is preliminary data.</text>
</comment>
<organism evidence="1 2">
    <name type="scientific">Ajellomyces capsulatus</name>
    <name type="common">Darling's disease fungus</name>
    <name type="synonym">Histoplasma capsulatum</name>
    <dbReference type="NCBI Taxonomy" id="5037"/>
    <lineage>
        <taxon>Eukaryota</taxon>
        <taxon>Fungi</taxon>
        <taxon>Dikarya</taxon>
        <taxon>Ascomycota</taxon>
        <taxon>Pezizomycotina</taxon>
        <taxon>Eurotiomycetes</taxon>
        <taxon>Eurotiomycetidae</taxon>
        <taxon>Onygenales</taxon>
        <taxon>Ajellomycetaceae</taxon>
        <taxon>Histoplasma</taxon>
    </lineage>
</organism>
<accession>A0A8H7Z2Q6</accession>
<dbReference type="Proteomes" id="UP000670092">
    <property type="component" value="Unassembled WGS sequence"/>
</dbReference>
<dbReference type="EMBL" id="JAEVHI010000002">
    <property type="protein sequence ID" value="KAG5300043.1"/>
    <property type="molecule type" value="Genomic_DNA"/>
</dbReference>
<evidence type="ECO:0000313" key="2">
    <source>
        <dbReference type="Proteomes" id="UP000670092"/>
    </source>
</evidence>
<reference evidence="1 2" key="1">
    <citation type="submission" date="2021-01" db="EMBL/GenBank/DDBJ databases">
        <title>Chromosome-level genome assembly of a human fungal pathogen reveals clustering of transcriptionally co-regulated genes.</title>
        <authorList>
            <person name="Voorhies M."/>
            <person name="Cohen S."/>
            <person name="Shea T.P."/>
            <person name="Petrus S."/>
            <person name="Munoz J.F."/>
            <person name="Poplawski S."/>
            <person name="Goldman W.E."/>
            <person name="Michael T."/>
            <person name="Cuomo C.A."/>
            <person name="Sil A."/>
            <person name="Beyhan S."/>
        </authorList>
    </citation>
    <scope>NUCLEOTIDE SEQUENCE [LARGE SCALE GENOMIC DNA]</scope>
    <source>
        <strain evidence="1 2">G184AR</strain>
    </source>
</reference>
<name>A0A8H7Z2Q6_AJECA</name>
<gene>
    <name evidence="1" type="ORF">I7I52_10562</name>
</gene>
<sequence>MFKQFPSSFVKKSLPARECTEYTRTSLLHRISKHTHTFWRNTWRESSLYRISEIVIILLLTGDGDISKNGIIK</sequence>
<evidence type="ECO:0000313" key="1">
    <source>
        <dbReference type="EMBL" id="KAG5300043.1"/>
    </source>
</evidence>